<protein>
    <submittedName>
        <fullName evidence="1">GpE family phage tail protein</fullName>
    </submittedName>
</protein>
<dbReference type="RefSeq" id="WP_186910424.1">
    <property type="nucleotide sequence ID" value="NZ_JACOFV010000001.1"/>
</dbReference>
<dbReference type="AlphaFoldDB" id="A0A923KM23"/>
<gene>
    <name evidence="1" type="ORF">H8K32_00025</name>
</gene>
<dbReference type="EMBL" id="JACOFV010000001">
    <property type="protein sequence ID" value="MBC3860473.1"/>
    <property type="molecule type" value="Genomic_DNA"/>
</dbReference>
<comment type="caution">
    <text evidence="1">The sequence shown here is derived from an EMBL/GenBank/DDBJ whole genome shotgun (WGS) entry which is preliminary data.</text>
</comment>
<dbReference type="Pfam" id="PF06528">
    <property type="entry name" value="Phage_P2_GpE"/>
    <property type="match status" value="1"/>
</dbReference>
<keyword evidence="2" id="KW-1185">Reference proteome</keyword>
<proteinExistence type="predicted"/>
<name>A0A923KM23_9BURK</name>
<evidence type="ECO:0000313" key="1">
    <source>
        <dbReference type="EMBL" id="MBC3860473.1"/>
    </source>
</evidence>
<sequence length="37" mass="4230">MADIAVVFHWPPTAMDALSLSELMDWRERARIRSGAE</sequence>
<dbReference type="InterPro" id="IPR009493">
    <property type="entry name" value="P2_GpE"/>
</dbReference>
<evidence type="ECO:0000313" key="2">
    <source>
        <dbReference type="Proteomes" id="UP000634011"/>
    </source>
</evidence>
<organism evidence="1 2">
    <name type="scientific">Undibacterium jejuense</name>
    <dbReference type="NCBI Taxonomy" id="1344949"/>
    <lineage>
        <taxon>Bacteria</taxon>
        <taxon>Pseudomonadati</taxon>
        <taxon>Pseudomonadota</taxon>
        <taxon>Betaproteobacteria</taxon>
        <taxon>Burkholderiales</taxon>
        <taxon>Oxalobacteraceae</taxon>
        <taxon>Undibacterium</taxon>
    </lineage>
</organism>
<reference evidence="1" key="1">
    <citation type="submission" date="2020-08" db="EMBL/GenBank/DDBJ databases">
        <title>Novel species isolated from subtropical streams in China.</title>
        <authorList>
            <person name="Lu H."/>
        </authorList>
    </citation>
    <scope>NUCLEOTIDE SEQUENCE</scope>
    <source>
        <strain evidence="1">KACC 12607</strain>
    </source>
</reference>
<accession>A0A923KM23</accession>
<dbReference type="Proteomes" id="UP000634011">
    <property type="component" value="Unassembled WGS sequence"/>
</dbReference>